<dbReference type="GO" id="GO:0004222">
    <property type="term" value="F:metalloendopeptidase activity"/>
    <property type="evidence" value="ECO:0007669"/>
    <property type="project" value="UniProtKB-UniRule"/>
</dbReference>
<dbReference type="SMART" id="SM00235">
    <property type="entry name" value="ZnMc"/>
    <property type="match status" value="1"/>
</dbReference>
<keyword evidence="7" id="KW-0645">Protease</keyword>
<dbReference type="InterPro" id="IPR024079">
    <property type="entry name" value="MetalloPept_cat_dom_sf"/>
</dbReference>
<dbReference type="Gene3D" id="2.10.25.10">
    <property type="entry name" value="Laminin"/>
    <property type="match status" value="1"/>
</dbReference>
<feature type="domain" description="C2" evidence="8">
    <location>
        <begin position="382"/>
        <end position="510"/>
    </location>
</feature>
<feature type="signal peptide" evidence="7">
    <location>
        <begin position="1"/>
        <end position="20"/>
    </location>
</feature>
<dbReference type="PANTHER" id="PTHR10127">
    <property type="entry name" value="DISCOIDIN, CUB, EGF, LAMININ , AND ZINC METALLOPROTEASE DOMAIN CONTAINING"/>
    <property type="match status" value="1"/>
</dbReference>
<dbReference type="GO" id="GO:0006508">
    <property type="term" value="P:proteolysis"/>
    <property type="evidence" value="ECO:0007669"/>
    <property type="project" value="UniProtKB-KW"/>
</dbReference>
<dbReference type="InterPro" id="IPR000742">
    <property type="entry name" value="EGF"/>
</dbReference>
<keyword evidence="12" id="KW-1185">Reference proteome</keyword>
<evidence type="ECO:0000256" key="7">
    <source>
        <dbReference type="RuleBase" id="RU361183"/>
    </source>
</evidence>
<evidence type="ECO:0000256" key="6">
    <source>
        <dbReference type="PROSITE-ProRule" id="PRU01211"/>
    </source>
</evidence>
<dbReference type="PRINTS" id="PR00480">
    <property type="entry name" value="ASTACIN"/>
</dbReference>
<dbReference type="SMART" id="SM00179">
    <property type="entry name" value="EGF_CA"/>
    <property type="match status" value="1"/>
</dbReference>
<dbReference type="PROSITE" id="PS50004">
    <property type="entry name" value="C2"/>
    <property type="match status" value="1"/>
</dbReference>
<dbReference type="InterPro" id="IPR000008">
    <property type="entry name" value="C2_dom"/>
</dbReference>
<dbReference type="AlphaFoldDB" id="A0AAV8UWS6"/>
<gene>
    <name evidence="11" type="ORF">NDN08_002050</name>
</gene>
<sequence>MGTVLILIAVLALYVNRCHGSAGVRDRDLLWPEQVFFEFDETIDFVVGVVVHKAIRKFESATCREFIYDTEKLNRIKFVLDKDRCFQTKVGYRSRVHKVYIHPECTEEEDRIGTFTHQVIHELGHALGLYDETSRPDRGGHVRVRRYYVRNRALDSAYFKKLSWDEVDNQGVNFDFKSAMHYGGRFLSKSSSKNTTEPKRATDEFLLSDELSNGDVNTLQRMYRCKMANEANNSIMLIKLKQGHNFPLMDSRLKGQPKEVRNPDSVVVLVAFTWEGAPALRESFVITDVRDPDWHSHSINFGEGRWAYFTMEVLDQDPGGERETIIYRQTFVPSVRSAGPMILCKTPDSCDQSLEFELFYKLQTDYCRTHTCEHDGVCQNFLSGPLCWCERGYRGDRCEQNWGRLVVEVLEADNLPDKDPWRNMSDPYVVVVAVDHFGVPKADKTSVKGGTGHPIWQDEEMDFWYGSWKSMKLTVKDSDGGSGDETLLGTFERRLPDAWSTASGMQELVLDDCANGNCDRYLKIKYGFYY</sequence>
<feature type="chain" id="PRO_5043095583" description="Metalloendopeptidase" evidence="7">
    <location>
        <begin position="21"/>
        <end position="530"/>
    </location>
</feature>
<dbReference type="GO" id="GO:0008270">
    <property type="term" value="F:zinc ion binding"/>
    <property type="evidence" value="ECO:0007669"/>
    <property type="project" value="InterPro"/>
</dbReference>
<evidence type="ECO:0000313" key="11">
    <source>
        <dbReference type="EMBL" id="KAJ8905543.1"/>
    </source>
</evidence>
<keyword evidence="7" id="KW-0378">Hydrolase</keyword>
<feature type="domain" description="EGF-like" evidence="9">
    <location>
        <begin position="363"/>
        <end position="399"/>
    </location>
</feature>
<dbReference type="PROSITE" id="PS01186">
    <property type="entry name" value="EGF_2"/>
    <property type="match status" value="1"/>
</dbReference>
<dbReference type="Pfam" id="PF00168">
    <property type="entry name" value="C2"/>
    <property type="match status" value="1"/>
</dbReference>
<keyword evidence="5" id="KW-0245">EGF-like domain</keyword>
<keyword evidence="4 5" id="KW-1015">Disulfide bond</keyword>
<dbReference type="PROSITE" id="PS50026">
    <property type="entry name" value="EGF_3"/>
    <property type="match status" value="1"/>
</dbReference>
<dbReference type="SUPFAM" id="SSF57196">
    <property type="entry name" value="EGF/Laminin"/>
    <property type="match status" value="1"/>
</dbReference>
<dbReference type="CDD" id="cd00030">
    <property type="entry name" value="C2"/>
    <property type="match status" value="1"/>
</dbReference>
<dbReference type="GO" id="GO:0005509">
    <property type="term" value="F:calcium ion binding"/>
    <property type="evidence" value="ECO:0007669"/>
    <property type="project" value="InterPro"/>
</dbReference>
<dbReference type="Pfam" id="PF01400">
    <property type="entry name" value="Astacin"/>
    <property type="match status" value="1"/>
</dbReference>
<dbReference type="SUPFAM" id="SSF55486">
    <property type="entry name" value="Metalloproteases ('zincins'), catalytic domain"/>
    <property type="match status" value="1"/>
</dbReference>
<name>A0AAV8UWS6_9RHOD</name>
<proteinExistence type="predicted"/>
<evidence type="ECO:0000259" key="9">
    <source>
        <dbReference type="PROSITE" id="PS50026"/>
    </source>
</evidence>
<dbReference type="Gene3D" id="2.60.40.150">
    <property type="entry name" value="C2 domain"/>
    <property type="match status" value="1"/>
</dbReference>
<evidence type="ECO:0000256" key="4">
    <source>
        <dbReference type="ARBA" id="ARBA00023157"/>
    </source>
</evidence>
<comment type="cofactor">
    <cofactor evidence="7">
        <name>Zn(2+)</name>
        <dbReference type="ChEBI" id="CHEBI:29105"/>
    </cofactor>
    <text evidence="7">Binds 1 zinc ion per subunit.</text>
</comment>
<dbReference type="InterPro" id="IPR001506">
    <property type="entry name" value="Peptidase_M12A"/>
</dbReference>
<dbReference type="InterPro" id="IPR001881">
    <property type="entry name" value="EGF-like_Ca-bd_dom"/>
</dbReference>
<dbReference type="InterPro" id="IPR035892">
    <property type="entry name" value="C2_domain_sf"/>
</dbReference>
<keyword evidence="2 7" id="KW-0862">Zinc</keyword>
<evidence type="ECO:0000256" key="3">
    <source>
        <dbReference type="ARBA" id="ARBA00023049"/>
    </source>
</evidence>
<feature type="active site" evidence="6">
    <location>
        <position position="122"/>
    </location>
</feature>
<keyword evidence="3 7" id="KW-0482">Metalloprotease</keyword>
<dbReference type="Gene3D" id="3.40.390.10">
    <property type="entry name" value="Collagenase (Catalytic Domain)"/>
    <property type="match status" value="1"/>
</dbReference>
<comment type="caution">
    <text evidence="5">Lacks conserved residue(s) required for the propagation of feature annotation.</text>
</comment>
<feature type="domain" description="Peptidase M12A" evidence="10">
    <location>
        <begin position="22"/>
        <end position="226"/>
    </location>
</feature>
<keyword evidence="7" id="KW-0732">Signal</keyword>
<evidence type="ECO:0000259" key="8">
    <source>
        <dbReference type="PROSITE" id="PS50004"/>
    </source>
</evidence>
<evidence type="ECO:0000259" key="10">
    <source>
        <dbReference type="PROSITE" id="PS51864"/>
    </source>
</evidence>
<dbReference type="PROSITE" id="PS51864">
    <property type="entry name" value="ASTACIN"/>
    <property type="match status" value="1"/>
</dbReference>
<dbReference type="SUPFAM" id="SSF49562">
    <property type="entry name" value="C2 domain (Calcium/lipid-binding domain, CaLB)"/>
    <property type="match status" value="1"/>
</dbReference>
<evidence type="ECO:0000256" key="2">
    <source>
        <dbReference type="ARBA" id="ARBA00022833"/>
    </source>
</evidence>
<accession>A0AAV8UWS6</accession>
<comment type="caution">
    <text evidence="11">The sequence shown here is derived from an EMBL/GenBank/DDBJ whole genome shotgun (WGS) entry which is preliminary data.</text>
</comment>
<dbReference type="PANTHER" id="PTHR10127:SF850">
    <property type="entry name" value="METALLOENDOPEPTIDASE"/>
    <property type="match status" value="1"/>
</dbReference>
<protein>
    <recommendedName>
        <fullName evidence="7">Metalloendopeptidase</fullName>
        <ecNumber evidence="7">3.4.24.-</ecNumber>
    </recommendedName>
</protein>
<dbReference type="Proteomes" id="UP001157974">
    <property type="component" value="Unassembled WGS sequence"/>
</dbReference>
<evidence type="ECO:0000256" key="1">
    <source>
        <dbReference type="ARBA" id="ARBA00022723"/>
    </source>
</evidence>
<dbReference type="SMART" id="SM00239">
    <property type="entry name" value="C2"/>
    <property type="match status" value="1"/>
</dbReference>
<evidence type="ECO:0000313" key="12">
    <source>
        <dbReference type="Proteomes" id="UP001157974"/>
    </source>
</evidence>
<dbReference type="CDD" id="cd00054">
    <property type="entry name" value="EGF_CA"/>
    <property type="match status" value="1"/>
</dbReference>
<dbReference type="InterPro" id="IPR006026">
    <property type="entry name" value="Peptidase_Metallo"/>
</dbReference>
<dbReference type="PROSITE" id="PS00022">
    <property type="entry name" value="EGF_1"/>
    <property type="match status" value="1"/>
</dbReference>
<reference evidence="11 12" key="1">
    <citation type="journal article" date="2023" name="Nat. Commun.">
        <title>Origin of minicircular mitochondrial genomes in red algae.</title>
        <authorList>
            <person name="Lee Y."/>
            <person name="Cho C.H."/>
            <person name="Lee Y.M."/>
            <person name="Park S.I."/>
            <person name="Yang J.H."/>
            <person name="West J.A."/>
            <person name="Bhattacharya D."/>
            <person name="Yoon H.S."/>
        </authorList>
    </citation>
    <scope>NUCLEOTIDE SEQUENCE [LARGE SCALE GENOMIC DNA]</scope>
    <source>
        <strain evidence="11 12">CCMP1338</strain>
        <tissue evidence="11">Whole cell</tissue>
    </source>
</reference>
<dbReference type="EMBL" id="JAMWBK010000004">
    <property type="protein sequence ID" value="KAJ8905543.1"/>
    <property type="molecule type" value="Genomic_DNA"/>
</dbReference>
<evidence type="ECO:0000256" key="5">
    <source>
        <dbReference type="PROSITE-ProRule" id="PRU00076"/>
    </source>
</evidence>
<feature type="disulfide bond" evidence="5">
    <location>
        <begin position="389"/>
        <end position="398"/>
    </location>
</feature>
<dbReference type="EC" id="3.4.24.-" evidence="7"/>
<organism evidence="11 12">
    <name type="scientific">Rhodosorus marinus</name>
    <dbReference type="NCBI Taxonomy" id="101924"/>
    <lineage>
        <taxon>Eukaryota</taxon>
        <taxon>Rhodophyta</taxon>
        <taxon>Stylonematophyceae</taxon>
        <taxon>Stylonematales</taxon>
        <taxon>Stylonemataceae</taxon>
        <taxon>Rhodosorus</taxon>
    </lineage>
</organism>
<keyword evidence="1 7" id="KW-0479">Metal-binding</keyword>